<reference evidence="6" key="1">
    <citation type="journal article" date="2019" name="Int. J. Syst. Evol. Microbiol.">
        <title>The Global Catalogue of Microorganisms (GCM) 10K type strain sequencing project: providing services to taxonomists for standard genome sequencing and annotation.</title>
        <authorList>
            <consortium name="The Broad Institute Genomics Platform"/>
            <consortium name="The Broad Institute Genome Sequencing Center for Infectious Disease"/>
            <person name="Wu L."/>
            <person name="Ma J."/>
        </authorList>
    </citation>
    <scope>NUCLEOTIDE SEQUENCE [LARGE SCALE GENOMIC DNA]</scope>
    <source>
        <strain evidence="6">KCTC 52165</strain>
    </source>
</reference>
<gene>
    <name evidence="5" type="ORF">ACFOHJ_04215</name>
</gene>
<dbReference type="InterPro" id="IPR000524">
    <property type="entry name" value="Tscrpt_reg_HTH_GntR"/>
</dbReference>
<dbReference type="Gene3D" id="1.10.10.10">
    <property type="entry name" value="Winged helix-like DNA-binding domain superfamily/Winged helix DNA-binding domain"/>
    <property type="match status" value="1"/>
</dbReference>
<dbReference type="InterPro" id="IPR036390">
    <property type="entry name" value="WH_DNA-bd_sf"/>
</dbReference>
<dbReference type="PANTHER" id="PTHR43537:SF45">
    <property type="entry name" value="GNTR FAMILY REGULATORY PROTEIN"/>
    <property type="match status" value="1"/>
</dbReference>
<dbReference type="InterPro" id="IPR011711">
    <property type="entry name" value="GntR_C"/>
</dbReference>
<keyword evidence="1" id="KW-0805">Transcription regulation</keyword>
<protein>
    <submittedName>
        <fullName evidence="5">GntR family transcriptional regulator</fullName>
    </submittedName>
</protein>
<evidence type="ECO:0000256" key="3">
    <source>
        <dbReference type="ARBA" id="ARBA00023163"/>
    </source>
</evidence>
<dbReference type="PANTHER" id="PTHR43537">
    <property type="entry name" value="TRANSCRIPTIONAL REGULATOR, GNTR FAMILY"/>
    <property type="match status" value="1"/>
</dbReference>
<dbReference type="PROSITE" id="PS50949">
    <property type="entry name" value="HTH_GNTR"/>
    <property type="match status" value="1"/>
</dbReference>
<dbReference type="Proteomes" id="UP001595583">
    <property type="component" value="Unassembled WGS sequence"/>
</dbReference>
<dbReference type="SMART" id="SM00895">
    <property type="entry name" value="FCD"/>
    <property type="match status" value="1"/>
</dbReference>
<evidence type="ECO:0000259" key="4">
    <source>
        <dbReference type="PROSITE" id="PS50949"/>
    </source>
</evidence>
<evidence type="ECO:0000313" key="5">
    <source>
        <dbReference type="EMBL" id="MFC3205406.1"/>
    </source>
</evidence>
<comment type="caution">
    <text evidence="5">The sequence shown here is derived from an EMBL/GenBank/DDBJ whole genome shotgun (WGS) entry which is preliminary data.</text>
</comment>
<keyword evidence="2" id="KW-0238">DNA-binding</keyword>
<sequence>MGDVKAVPVEGKLSDQAFEMIKRLIIRCDLRPGNEVTEAQLSVLTGLGKAPIRAALARLSQRGLVFSVQRRGYRIAPITVRDITNIYQLRLIIEPQIARLAAEKVIPPDVVERLRDLAAAGYEKEDGDSTSDFLDKNRRFHLSIAQLTGNDRLIKLMEQLFEEMDRLFYVGLSIRNRSSEMRREHQALIDAIINGEAERAEKVAAAEITTSQKMVIEAVLQESEFFDTNILELDRVSLITANSYKSARLS</sequence>
<dbReference type="Gene3D" id="1.20.120.530">
    <property type="entry name" value="GntR ligand-binding domain-like"/>
    <property type="match status" value="1"/>
</dbReference>
<dbReference type="Pfam" id="PF00392">
    <property type="entry name" value="GntR"/>
    <property type="match status" value="1"/>
</dbReference>
<dbReference type="SUPFAM" id="SSF46785">
    <property type="entry name" value="Winged helix' DNA-binding domain"/>
    <property type="match status" value="1"/>
</dbReference>
<dbReference type="EMBL" id="JBHRTK010000004">
    <property type="protein sequence ID" value="MFC3205406.1"/>
    <property type="molecule type" value="Genomic_DNA"/>
</dbReference>
<organism evidence="5 6">
    <name type="scientific">Aquamicrobium soli</name>
    <dbReference type="NCBI Taxonomy" id="1811518"/>
    <lineage>
        <taxon>Bacteria</taxon>
        <taxon>Pseudomonadati</taxon>
        <taxon>Pseudomonadota</taxon>
        <taxon>Alphaproteobacteria</taxon>
        <taxon>Hyphomicrobiales</taxon>
        <taxon>Phyllobacteriaceae</taxon>
        <taxon>Aquamicrobium</taxon>
    </lineage>
</organism>
<name>A0ABV7K8U3_9HYPH</name>
<evidence type="ECO:0000256" key="1">
    <source>
        <dbReference type="ARBA" id="ARBA00023015"/>
    </source>
</evidence>
<dbReference type="RefSeq" id="WP_378218845.1">
    <property type="nucleotide sequence ID" value="NZ_JBHRTK010000004.1"/>
</dbReference>
<dbReference type="InterPro" id="IPR036388">
    <property type="entry name" value="WH-like_DNA-bd_sf"/>
</dbReference>
<dbReference type="InterPro" id="IPR008920">
    <property type="entry name" value="TF_FadR/GntR_C"/>
</dbReference>
<feature type="domain" description="HTH gntR-type" evidence="4">
    <location>
        <begin position="11"/>
        <end position="78"/>
    </location>
</feature>
<proteinExistence type="predicted"/>
<keyword evidence="6" id="KW-1185">Reference proteome</keyword>
<dbReference type="SUPFAM" id="SSF48008">
    <property type="entry name" value="GntR ligand-binding domain-like"/>
    <property type="match status" value="1"/>
</dbReference>
<keyword evidence="3" id="KW-0804">Transcription</keyword>
<accession>A0ABV7K8U3</accession>
<evidence type="ECO:0000313" key="6">
    <source>
        <dbReference type="Proteomes" id="UP001595583"/>
    </source>
</evidence>
<dbReference type="Pfam" id="PF07729">
    <property type="entry name" value="FCD"/>
    <property type="match status" value="1"/>
</dbReference>
<evidence type="ECO:0000256" key="2">
    <source>
        <dbReference type="ARBA" id="ARBA00023125"/>
    </source>
</evidence>
<dbReference type="SMART" id="SM00345">
    <property type="entry name" value="HTH_GNTR"/>
    <property type="match status" value="1"/>
</dbReference>